<dbReference type="NCBIfam" id="TIGR01845">
    <property type="entry name" value="outer_NodT"/>
    <property type="match status" value="1"/>
</dbReference>
<feature type="region of interest" description="Disordered" evidence="3">
    <location>
        <begin position="109"/>
        <end position="160"/>
    </location>
</feature>
<keyword evidence="2" id="KW-0449">Lipoprotein</keyword>
<evidence type="ECO:0000256" key="3">
    <source>
        <dbReference type="SAM" id="MobiDB-lite"/>
    </source>
</evidence>
<evidence type="ECO:0000313" key="5">
    <source>
        <dbReference type="Proteomes" id="UP001056937"/>
    </source>
</evidence>
<feature type="region of interest" description="Disordered" evidence="3">
    <location>
        <begin position="515"/>
        <end position="536"/>
    </location>
</feature>
<dbReference type="PANTHER" id="PTHR30203">
    <property type="entry name" value="OUTER MEMBRANE CATION EFFLUX PROTEIN"/>
    <property type="match status" value="1"/>
</dbReference>
<keyword evidence="2" id="KW-1134">Transmembrane beta strand</keyword>
<dbReference type="SUPFAM" id="SSF56954">
    <property type="entry name" value="Outer membrane efflux proteins (OEP)"/>
    <property type="match status" value="1"/>
</dbReference>
<protein>
    <submittedName>
        <fullName evidence="4">Efflux transporter outer membrane subunit</fullName>
    </submittedName>
</protein>
<name>A0ABY4XAH9_9SPHN</name>
<accession>A0ABY4XAH9</accession>
<dbReference type="PROSITE" id="PS51257">
    <property type="entry name" value="PROKAR_LIPOPROTEIN"/>
    <property type="match status" value="1"/>
</dbReference>
<dbReference type="EMBL" id="CP084930">
    <property type="protein sequence ID" value="USI73960.1"/>
    <property type="molecule type" value="Genomic_DNA"/>
</dbReference>
<evidence type="ECO:0000256" key="1">
    <source>
        <dbReference type="ARBA" id="ARBA00007613"/>
    </source>
</evidence>
<keyword evidence="5" id="KW-1185">Reference proteome</keyword>
<comment type="similarity">
    <text evidence="1 2">Belongs to the outer membrane factor (OMF) (TC 1.B.17) family.</text>
</comment>
<keyword evidence="2" id="KW-0472">Membrane</keyword>
<dbReference type="Gene3D" id="2.20.200.10">
    <property type="entry name" value="Outer membrane efflux proteins (OEP)"/>
    <property type="match status" value="1"/>
</dbReference>
<feature type="compositionally biased region" description="Gly residues" evidence="3">
    <location>
        <begin position="122"/>
        <end position="134"/>
    </location>
</feature>
<dbReference type="Gene3D" id="1.20.1600.10">
    <property type="entry name" value="Outer membrane efflux proteins (OEP)"/>
    <property type="match status" value="2"/>
</dbReference>
<keyword evidence="2" id="KW-0812">Transmembrane</keyword>
<reference evidence="4" key="1">
    <citation type="journal article" date="2022" name="Toxins">
        <title>Genomic Analysis of Sphingopyxis sp. USTB-05 for Biodegrading Cyanobacterial Hepatotoxins.</title>
        <authorList>
            <person name="Liu C."/>
            <person name="Xu Q."/>
            <person name="Zhao Z."/>
            <person name="Zhang H."/>
            <person name="Liu X."/>
            <person name="Yin C."/>
            <person name="Liu Y."/>
            <person name="Yan H."/>
        </authorList>
    </citation>
    <scope>NUCLEOTIDE SEQUENCE</scope>
    <source>
        <strain evidence="4">NBD5</strain>
    </source>
</reference>
<feature type="compositionally biased region" description="Pro residues" evidence="3">
    <location>
        <begin position="527"/>
        <end position="536"/>
    </location>
</feature>
<organism evidence="4 5">
    <name type="scientific">Sphingomonas morindae</name>
    <dbReference type="NCBI Taxonomy" id="1541170"/>
    <lineage>
        <taxon>Bacteria</taxon>
        <taxon>Pseudomonadati</taxon>
        <taxon>Pseudomonadota</taxon>
        <taxon>Alphaproteobacteria</taxon>
        <taxon>Sphingomonadales</taxon>
        <taxon>Sphingomonadaceae</taxon>
        <taxon>Sphingomonas</taxon>
    </lineage>
</organism>
<comment type="subcellular location">
    <subcellularLocation>
        <location evidence="2">Cell membrane</location>
        <topology evidence="2">Lipid-anchor</topology>
    </subcellularLocation>
</comment>
<evidence type="ECO:0000313" key="4">
    <source>
        <dbReference type="EMBL" id="USI73960.1"/>
    </source>
</evidence>
<keyword evidence="2" id="KW-0564">Palmitate</keyword>
<sequence length="536" mass="55279">MSRRLFLLLPLALAGCDLAPHYRRPAPMIPSQFSQGPAYPALGAGGDVAAIGWRRFFTDPRLATVIGMSLAHNQDIQLALATIAQARAQYRIQRADLFPTLGVAASASGRRTASNGASAGISGSGLTGSTGTAGTGVTTGTTGTGTSTGTGTGGTSGSGSLIGATTGTAAGRTIETYGLTATIASWEIDLFGRIRNLSRAALDQYLATRAARDATQISLIAEVATAWLTLASDQDQLRLSRETRAAYAESLRITRAQFTRGVVSELDVRQADTAFQSARADVAQRTSQIAQDQNALNLLAGTTVPAALLPAALGEAQPTLADLPAGLDSGVLLNRPDVIQAEDQLRAENANIGAARAAFFPSISLTAAAGTASGGLAGLFAGGSWSWNASGSVVQTLFDFGRRRAELRYAEASRDAAVARYRQAVQTAFRDVSDALAVRGTIAEQIAAQGARVVSARRAALLSDARYRAGIDPYLTALDTQRTAYAAEQTLASTRLARATNLVTLYTALGGGLRPDDGAADTGSAPAPAPRAPGAQ</sequence>
<dbReference type="Proteomes" id="UP001056937">
    <property type="component" value="Chromosome 1"/>
</dbReference>
<proteinExistence type="inferred from homology"/>
<dbReference type="Pfam" id="PF02321">
    <property type="entry name" value="OEP"/>
    <property type="match status" value="2"/>
</dbReference>
<feature type="compositionally biased region" description="Gly residues" evidence="3">
    <location>
        <begin position="142"/>
        <end position="157"/>
    </location>
</feature>
<evidence type="ECO:0000256" key="2">
    <source>
        <dbReference type="RuleBase" id="RU362097"/>
    </source>
</evidence>
<feature type="compositionally biased region" description="Low complexity" evidence="3">
    <location>
        <begin position="112"/>
        <end position="121"/>
    </location>
</feature>
<dbReference type="PANTHER" id="PTHR30203:SF32">
    <property type="entry name" value="CATION EFFLUX SYSTEM PROTEIN CUSC"/>
    <property type="match status" value="1"/>
</dbReference>
<dbReference type="RefSeq" id="WP_252167767.1">
    <property type="nucleotide sequence ID" value="NZ_CP084930.1"/>
</dbReference>
<gene>
    <name evidence="4" type="ORF">LHA26_05700</name>
</gene>
<dbReference type="InterPro" id="IPR003423">
    <property type="entry name" value="OMP_efflux"/>
</dbReference>
<dbReference type="InterPro" id="IPR010131">
    <property type="entry name" value="MdtP/NodT-like"/>
</dbReference>